<keyword evidence="4 9" id="KW-0863">Zinc-finger</keyword>
<evidence type="ECO:0000313" key="12">
    <source>
        <dbReference type="Proteomes" id="UP000653305"/>
    </source>
</evidence>
<evidence type="ECO:0000256" key="3">
    <source>
        <dbReference type="ARBA" id="ARBA00022723"/>
    </source>
</evidence>
<dbReference type="GO" id="GO:0008270">
    <property type="term" value="F:zinc ion binding"/>
    <property type="evidence" value="ECO:0007669"/>
    <property type="project" value="UniProtKB-KW"/>
</dbReference>
<evidence type="ECO:0000256" key="9">
    <source>
        <dbReference type="PROSITE-ProRule" id="PRU00175"/>
    </source>
</evidence>
<keyword evidence="7" id="KW-0472">Membrane</keyword>
<dbReference type="SUPFAM" id="SSF57850">
    <property type="entry name" value="RING/U-box"/>
    <property type="match status" value="1"/>
</dbReference>
<accession>A0A830BD77</accession>
<keyword evidence="2" id="KW-0812">Transmembrane</keyword>
<feature type="domain" description="RING-type" evidence="10">
    <location>
        <begin position="96"/>
        <end position="136"/>
    </location>
</feature>
<evidence type="ECO:0000259" key="10">
    <source>
        <dbReference type="PROSITE" id="PS50089"/>
    </source>
</evidence>
<evidence type="ECO:0000256" key="1">
    <source>
        <dbReference type="ARBA" id="ARBA00004370"/>
    </source>
</evidence>
<dbReference type="AlphaFoldDB" id="A0A830BD77"/>
<comment type="caution">
    <text evidence="11">The sequence shown here is derived from an EMBL/GenBank/DDBJ whole genome shotgun (WGS) entry which is preliminary data.</text>
</comment>
<dbReference type="InterPro" id="IPR013083">
    <property type="entry name" value="Znf_RING/FYVE/PHD"/>
</dbReference>
<dbReference type="PANTHER" id="PTHR46539:SF1">
    <property type="entry name" value="E3 UBIQUITIN-PROTEIN LIGASE ATL42"/>
    <property type="match status" value="1"/>
</dbReference>
<evidence type="ECO:0000256" key="6">
    <source>
        <dbReference type="ARBA" id="ARBA00022989"/>
    </source>
</evidence>
<dbReference type="EMBL" id="BMAC01000095">
    <property type="protein sequence ID" value="GFP84906.1"/>
    <property type="molecule type" value="Genomic_DNA"/>
</dbReference>
<evidence type="ECO:0000256" key="2">
    <source>
        <dbReference type="ARBA" id="ARBA00022692"/>
    </source>
</evidence>
<dbReference type="Proteomes" id="UP000653305">
    <property type="component" value="Unassembled WGS sequence"/>
</dbReference>
<dbReference type="Pfam" id="PF13639">
    <property type="entry name" value="zf-RING_2"/>
    <property type="match status" value="1"/>
</dbReference>
<evidence type="ECO:0000256" key="7">
    <source>
        <dbReference type="ARBA" id="ARBA00023136"/>
    </source>
</evidence>
<organism evidence="11 12">
    <name type="scientific">Phtheirospermum japonicum</name>
    <dbReference type="NCBI Taxonomy" id="374723"/>
    <lineage>
        <taxon>Eukaryota</taxon>
        <taxon>Viridiplantae</taxon>
        <taxon>Streptophyta</taxon>
        <taxon>Embryophyta</taxon>
        <taxon>Tracheophyta</taxon>
        <taxon>Spermatophyta</taxon>
        <taxon>Magnoliopsida</taxon>
        <taxon>eudicotyledons</taxon>
        <taxon>Gunneridae</taxon>
        <taxon>Pentapetalae</taxon>
        <taxon>asterids</taxon>
        <taxon>lamiids</taxon>
        <taxon>Lamiales</taxon>
        <taxon>Orobanchaceae</taxon>
        <taxon>Orobanchaceae incertae sedis</taxon>
        <taxon>Phtheirospermum</taxon>
    </lineage>
</organism>
<evidence type="ECO:0000313" key="11">
    <source>
        <dbReference type="EMBL" id="GFP84906.1"/>
    </source>
</evidence>
<proteinExistence type="inferred from homology"/>
<dbReference type="InterPro" id="IPR001841">
    <property type="entry name" value="Znf_RING"/>
</dbReference>
<dbReference type="GO" id="GO:0016020">
    <property type="term" value="C:membrane"/>
    <property type="evidence" value="ECO:0007669"/>
    <property type="project" value="UniProtKB-SubCell"/>
</dbReference>
<sequence length="155" mass="17261">MAVDAAKYASYSVIPVVVGLDVCTVQLKGEPIGTTMGRAIRPETMFPLSLCFVPLRKGDRPKVSDEKSYTLHKSFLMELPRVRPDDDMGLARMEACAICSRAFPAAQVSYLPCGHAFHYHYVFRWFNDGKSSCPSCGARVSVDLEEECKDDDIFL</sequence>
<comment type="similarity">
    <text evidence="8">Belongs to the RING-type zinc finger family. ATL subfamily.</text>
</comment>
<dbReference type="OrthoDB" id="3824970at2759"/>
<protein>
    <recommendedName>
        <fullName evidence="10">RING-type domain-containing protein</fullName>
    </recommendedName>
</protein>
<gene>
    <name evidence="11" type="ORF">PHJA_000634400</name>
</gene>
<dbReference type="Gene3D" id="3.30.40.10">
    <property type="entry name" value="Zinc/RING finger domain, C3HC4 (zinc finger)"/>
    <property type="match status" value="1"/>
</dbReference>
<keyword evidence="6" id="KW-1133">Transmembrane helix</keyword>
<evidence type="ECO:0000256" key="4">
    <source>
        <dbReference type="ARBA" id="ARBA00022771"/>
    </source>
</evidence>
<dbReference type="CDD" id="cd16448">
    <property type="entry name" value="RING-H2"/>
    <property type="match status" value="1"/>
</dbReference>
<comment type="subcellular location">
    <subcellularLocation>
        <location evidence="1">Membrane</location>
    </subcellularLocation>
</comment>
<dbReference type="PANTHER" id="PTHR46539">
    <property type="entry name" value="E3 UBIQUITIN-PROTEIN LIGASE ATL42"/>
    <property type="match status" value="1"/>
</dbReference>
<reference evidence="11" key="1">
    <citation type="submission" date="2020-07" db="EMBL/GenBank/DDBJ databases">
        <title>Ethylene signaling mediates host invasion by parasitic plants.</title>
        <authorList>
            <person name="Yoshida S."/>
        </authorList>
    </citation>
    <scope>NUCLEOTIDE SEQUENCE</scope>
    <source>
        <strain evidence="11">Okayama</strain>
    </source>
</reference>
<keyword evidence="5" id="KW-0862">Zinc</keyword>
<keyword evidence="3" id="KW-0479">Metal-binding</keyword>
<evidence type="ECO:0000256" key="5">
    <source>
        <dbReference type="ARBA" id="ARBA00022833"/>
    </source>
</evidence>
<keyword evidence="12" id="KW-1185">Reference proteome</keyword>
<name>A0A830BD77_9LAMI</name>
<dbReference type="PROSITE" id="PS50089">
    <property type="entry name" value="ZF_RING_2"/>
    <property type="match status" value="1"/>
</dbReference>
<evidence type="ECO:0000256" key="8">
    <source>
        <dbReference type="ARBA" id="ARBA00024209"/>
    </source>
</evidence>